<dbReference type="InterPro" id="IPR050977">
    <property type="entry name" value="Fungal_Meroterpenoid_Isomerase"/>
</dbReference>
<protein>
    <recommendedName>
        <fullName evidence="3">SnoaL-like domain-containing protein</fullName>
    </recommendedName>
</protein>
<name>A0A8K0UVV9_9AGAR</name>
<dbReference type="SUPFAM" id="SSF54427">
    <property type="entry name" value="NTF2-like"/>
    <property type="match status" value="1"/>
</dbReference>
<dbReference type="AlphaFoldDB" id="A0A8K0UVV9"/>
<dbReference type="OrthoDB" id="3758478at2759"/>
<dbReference type="Gene3D" id="3.10.450.50">
    <property type="match status" value="1"/>
</dbReference>
<gene>
    <name evidence="1" type="ORF">BXZ70DRAFT_623247</name>
</gene>
<evidence type="ECO:0000313" key="2">
    <source>
        <dbReference type="Proteomes" id="UP000813824"/>
    </source>
</evidence>
<evidence type="ECO:0000313" key="1">
    <source>
        <dbReference type="EMBL" id="KAH8104840.1"/>
    </source>
</evidence>
<dbReference type="Proteomes" id="UP000813824">
    <property type="component" value="Unassembled WGS sequence"/>
</dbReference>
<dbReference type="InterPro" id="IPR032710">
    <property type="entry name" value="NTF2-like_dom_sf"/>
</dbReference>
<dbReference type="PANTHER" id="PTHR39598">
    <property type="entry name" value="AUSTINOL SYNTHESIS PROTEIN F-RELATED"/>
    <property type="match status" value="1"/>
</dbReference>
<accession>A0A8K0UVV9</accession>
<sequence>MPILSTDAIKDPSPQLQAALHWINALIETRDVQDLESAITDDFAIQVLPKSLGRPQLHKEEYLKYSNSFTFHVVRDFEATIQEVVETADKVVLHASSKATSATGFPYSNEYIIIFHLALQPDGQYKVKYLKEFVDSQFSTEFFPAERKRQEARELAAATKSE</sequence>
<reference evidence="1" key="1">
    <citation type="journal article" date="2021" name="New Phytol.">
        <title>Evolutionary innovations through gain and loss of genes in the ectomycorrhizal Boletales.</title>
        <authorList>
            <person name="Wu G."/>
            <person name="Miyauchi S."/>
            <person name="Morin E."/>
            <person name="Kuo A."/>
            <person name="Drula E."/>
            <person name="Varga T."/>
            <person name="Kohler A."/>
            <person name="Feng B."/>
            <person name="Cao Y."/>
            <person name="Lipzen A."/>
            <person name="Daum C."/>
            <person name="Hundley H."/>
            <person name="Pangilinan J."/>
            <person name="Johnson J."/>
            <person name="Barry K."/>
            <person name="LaButti K."/>
            <person name="Ng V."/>
            <person name="Ahrendt S."/>
            <person name="Min B."/>
            <person name="Choi I.G."/>
            <person name="Park H."/>
            <person name="Plett J.M."/>
            <person name="Magnuson J."/>
            <person name="Spatafora J.W."/>
            <person name="Nagy L.G."/>
            <person name="Henrissat B."/>
            <person name="Grigoriev I.V."/>
            <person name="Yang Z.L."/>
            <person name="Xu J."/>
            <person name="Martin F.M."/>
        </authorList>
    </citation>
    <scope>NUCLEOTIDE SEQUENCE</scope>
    <source>
        <strain evidence="1">KKN 215</strain>
    </source>
</reference>
<proteinExistence type="predicted"/>
<organism evidence="1 2">
    <name type="scientific">Cristinia sonorae</name>
    <dbReference type="NCBI Taxonomy" id="1940300"/>
    <lineage>
        <taxon>Eukaryota</taxon>
        <taxon>Fungi</taxon>
        <taxon>Dikarya</taxon>
        <taxon>Basidiomycota</taxon>
        <taxon>Agaricomycotina</taxon>
        <taxon>Agaricomycetes</taxon>
        <taxon>Agaricomycetidae</taxon>
        <taxon>Agaricales</taxon>
        <taxon>Pleurotineae</taxon>
        <taxon>Stephanosporaceae</taxon>
        <taxon>Cristinia</taxon>
    </lineage>
</organism>
<comment type="caution">
    <text evidence="1">The sequence shown here is derived from an EMBL/GenBank/DDBJ whole genome shotgun (WGS) entry which is preliminary data.</text>
</comment>
<dbReference type="EMBL" id="JAEVFJ010000005">
    <property type="protein sequence ID" value="KAH8104840.1"/>
    <property type="molecule type" value="Genomic_DNA"/>
</dbReference>
<evidence type="ECO:0008006" key="3">
    <source>
        <dbReference type="Google" id="ProtNLM"/>
    </source>
</evidence>
<keyword evidence="2" id="KW-1185">Reference proteome</keyword>
<dbReference type="PANTHER" id="PTHR39598:SF1">
    <property type="entry name" value="AUSTINOID BIOSYNTHESIS CLUSTERS PROTEIN F-RELATED"/>
    <property type="match status" value="1"/>
</dbReference>